<evidence type="ECO:0000313" key="8">
    <source>
        <dbReference type="Proteomes" id="UP001138768"/>
    </source>
</evidence>
<dbReference type="Gene3D" id="1.20.5.110">
    <property type="match status" value="1"/>
</dbReference>
<comment type="subcellular location">
    <subcellularLocation>
        <location evidence="2">Periplasm</location>
    </subcellularLocation>
</comment>
<dbReference type="Pfam" id="PF13525">
    <property type="entry name" value="YfiO"/>
    <property type="match status" value="1"/>
</dbReference>
<keyword evidence="4" id="KW-0472">Membrane</keyword>
<dbReference type="HAMAP" id="MF_02066">
    <property type="entry name" value="CpoB"/>
    <property type="match status" value="1"/>
</dbReference>
<keyword evidence="8" id="KW-1185">Reference proteome</keyword>
<feature type="domain" description="Outer membrane lipoprotein BamD-like" evidence="5">
    <location>
        <begin position="218"/>
        <end position="286"/>
    </location>
</feature>
<dbReference type="GO" id="GO:0030288">
    <property type="term" value="C:outer membrane-bounded periplasmic space"/>
    <property type="evidence" value="ECO:0007669"/>
    <property type="project" value="UniProtKB-UniRule"/>
</dbReference>
<protein>
    <recommendedName>
        <fullName evidence="2">Cell division coordinator CpoB</fullName>
    </recommendedName>
</protein>
<dbReference type="SUPFAM" id="SSF48452">
    <property type="entry name" value="TPR-like"/>
    <property type="match status" value="1"/>
</dbReference>
<keyword evidence="4" id="KW-0812">Transmembrane</keyword>
<evidence type="ECO:0000256" key="1">
    <source>
        <dbReference type="ARBA" id="ARBA00022729"/>
    </source>
</evidence>
<evidence type="ECO:0000259" key="5">
    <source>
        <dbReference type="Pfam" id="PF13525"/>
    </source>
</evidence>
<dbReference type="Proteomes" id="UP001138768">
    <property type="component" value="Unassembled WGS sequence"/>
</dbReference>
<feature type="domain" description="YbgF trimerisation" evidence="6">
    <location>
        <begin position="69"/>
        <end position="115"/>
    </location>
</feature>
<dbReference type="InterPro" id="IPR014162">
    <property type="entry name" value="CpoB_C"/>
</dbReference>
<feature type="transmembrane region" description="Helical" evidence="4">
    <location>
        <begin position="42"/>
        <end position="65"/>
    </location>
</feature>
<dbReference type="EMBL" id="NRRY01000006">
    <property type="protein sequence ID" value="MBK1617917.1"/>
    <property type="molecule type" value="Genomic_DNA"/>
</dbReference>
<comment type="caution">
    <text evidence="7">The sequence shown here is derived from an EMBL/GenBank/DDBJ whole genome shotgun (WGS) entry which is preliminary data.</text>
</comment>
<feature type="coiled-coil region" evidence="2">
    <location>
        <begin position="85"/>
        <end position="112"/>
    </location>
</feature>
<proteinExistence type="inferred from homology"/>
<organism evidence="7 8">
    <name type="scientific">Lamprobacter modestohalophilus</name>
    <dbReference type="NCBI Taxonomy" id="1064514"/>
    <lineage>
        <taxon>Bacteria</taxon>
        <taxon>Pseudomonadati</taxon>
        <taxon>Pseudomonadota</taxon>
        <taxon>Gammaproteobacteria</taxon>
        <taxon>Chromatiales</taxon>
        <taxon>Chromatiaceae</taxon>
        <taxon>Lamprobacter</taxon>
    </lineage>
</organism>
<dbReference type="GO" id="GO:0070206">
    <property type="term" value="P:protein trimerization"/>
    <property type="evidence" value="ECO:0007669"/>
    <property type="project" value="InterPro"/>
</dbReference>
<dbReference type="Pfam" id="PF16331">
    <property type="entry name" value="TolA_bind_tri"/>
    <property type="match status" value="1"/>
</dbReference>
<evidence type="ECO:0000313" key="7">
    <source>
        <dbReference type="EMBL" id="MBK1617917.1"/>
    </source>
</evidence>
<dbReference type="NCBIfam" id="TIGR02795">
    <property type="entry name" value="tol_pal_ybgF"/>
    <property type="match status" value="1"/>
</dbReference>
<keyword evidence="1 2" id="KW-0732">Signal</keyword>
<name>A0A9X0W6S3_9GAMM</name>
<keyword evidence="2" id="KW-0574">Periplasm</keyword>
<feature type="region of interest" description="Disordered" evidence="3">
    <location>
        <begin position="123"/>
        <end position="154"/>
    </location>
</feature>
<keyword evidence="2" id="KW-0175">Coiled coil</keyword>
<evidence type="ECO:0000256" key="3">
    <source>
        <dbReference type="SAM" id="MobiDB-lite"/>
    </source>
</evidence>
<keyword evidence="2" id="KW-0131">Cell cycle</keyword>
<dbReference type="InterPro" id="IPR034706">
    <property type="entry name" value="CpoB"/>
</dbReference>
<dbReference type="InterPro" id="IPR039565">
    <property type="entry name" value="BamD-like"/>
</dbReference>
<dbReference type="InterPro" id="IPR019734">
    <property type="entry name" value="TPR_rpt"/>
</dbReference>
<comment type="similarity">
    <text evidence="2">Belongs to the CpoB family.</text>
</comment>
<sequence>MVRSVLLIRSGVRVPGNRTVALSWSTRRHESMLHSRHRAAPAGFLTGFLLVMGVCFIPATSAMAADPALEARMSRIERMLNERSLSDLVLQIQQLQQEVQELRGQVETQQYLLRQKGIMTSSSFGTGEAAGRSGIGSAPLGDGGSSSFGTADPFSARIRNPSSLSFDPALEEGRDTDASVNSTFVLPGQAADSGSQPGGSSNAGMLALPAPETAAGGERDLYRDAFELLKARDYPAARTAFSEMVERYPQGQFADNGRYWLGEIGYVTQDYASAQAEFGLLVREYPLSPKVPSAMLKLGYVSYEQDELSDARSVLEEVVRRFPETTEARLAQGRLDRMQREGQ</sequence>
<dbReference type="InterPro" id="IPR032519">
    <property type="entry name" value="YbgF_tri"/>
</dbReference>
<dbReference type="InterPro" id="IPR011990">
    <property type="entry name" value="TPR-like_helical_dom_sf"/>
</dbReference>
<evidence type="ECO:0000256" key="4">
    <source>
        <dbReference type="SAM" id="Phobius"/>
    </source>
</evidence>
<dbReference type="Gene3D" id="1.25.40.10">
    <property type="entry name" value="Tetratricopeptide repeat domain"/>
    <property type="match status" value="1"/>
</dbReference>
<evidence type="ECO:0000259" key="6">
    <source>
        <dbReference type="Pfam" id="PF16331"/>
    </source>
</evidence>
<dbReference type="AlphaFoldDB" id="A0A9X0W6S3"/>
<gene>
    <name evidence="7" type="primary">ygbF</name>
    <name evidence="2" type="synonym">cpoB</name>
    <name evidence="7" type="ORF">CKO42_05495</name>
</gene>
<evidence type="ECO:0000256" key="2">
    <source>
        <dbReference type="HAMAP-Rule" id="MF_02066"/>
    </source>
</evidence>
<keyword evidence="4" id="KW-1133">Transmembrane helix</keyword>
<accession>A0A9X0W6S3</accession>
<dbReference type="Pfam" id="PF13174">
    <property type="entry name" value="TPR_6"/>
    <property type="match status" value="1"/>
</dbReference>
<comment type="function">
    <text evidence="2">Mediates coordination of peptidoglycan synthesis and outer membrane constriction during cell division.</text>
</comment>
<keyword evidence="2" id="KW-0132">Cell division</keyword>
<dbReference type="GO" id="GO:0043093">
    <property type="term" value="P:FtsZ-dependent cytokinesis"/>
    <property type="evidence" value="ECO:0007669"/>
    <property type="project" value="UniProtKB-UniRule"/>
</dbReference>
<reference evidence="7 8" key="1">
    <citation type="journal article" date="2020" name="Microorganisms">
        <title>Osmotic Adaptation and Compatible Solute Biosynthesis of Phototrophic Bacteria as Revealed from Genome Analyses.</title>
        <authorList>
            <person name="Imhoff J.F."/>
            <person name="Rahn T."/>
            <person name="Kunzel S."/>
            <person name="Keller A."/>
            <person name="Neulinger S.C."/>
        </authorList>
    </citation>
    <scope>NUCLEOTIDE SEQUENCE [LARGE SCALE GENOMIC DNA]</scope>
    <source>
        <strain evidence="7 8">DSM 25653</strain>
    </source>
</reference>